<keyword evidence="5" id="KW-1185">Reference proteome</keyword>
<dbReference type="Proteomes" id="UP000321960">
    <property type="component" value="Unassembled WGS sequence"/>
</dbReference>
<dbReference type="Proteomes" id="UP001156856">
    <property type="component" value="Unassembled WGS sequence"/>
</dbReference>
<reference evidence="3" key="4">
    <citation type="submission" date="2023-01" db="EMBL/GenBank/DDBJ databases">
        <title>Draft genome sequence of Methylobacterium oxalidis strain NBRC 107715.</title>
        <authorList>
            <person name="Sun Q."/>
            <person name="Mori K."/>
        </authorList>
    </citation>
    <scope>NUCLEOTIDE SEQUENCE</scope>
    <source>
        <strain evidence="3">NBRC 107715</strain>
    </source>
</reference>
<name>A0A512J8Q1_9HYPH</name>
<comment type="caution">
    <text evidence="2">The sequence shown here is derived from an EMBL/GenBank/DDBJ whole genome shotgun (WGS) entry which is preliminary data.</text>
</comment>
<organism evidence="2 4">
    <name type="scientific">Methylobacterium oxalidis</name>
    <dbReference type="NCBI Taxonomy" id="944322"/>
    <lineage>
        <taxon>Bacteria</taxon>
        <taxon>Pseudomonadati</taxon>
        <taxon>Pseudomonadota</taxon>
        <taxon>Alphaproteobacteria</taxon>
        <taxon>Hyphomicrobiales</taxon>
        <taxon>Methylobacteriaceae</taxon>
        <taxon>Methylobacterium</taxon>
    </lineage>
</organism>
<sequence length="108" mass="12178">MEFDPAELAHLREMRCLSEDERGHTIYAGLTRLESEEYFALTRPGGADRHEGEASNAHNARRARFLALHHRTRNAQLRAMARARSAGNNFNEPLVVHETPTGPDAEET</sequence>
<dbReference type="AlphaFoldDB" id="A0A512J8Q1"/>
<feature type="region of interest" description="Disordered" evidence="1">
    <location>
        <begin position="85"/>
        <end position="108"/>
    </location>
</feature>
<accession>A0A512J8Q1</accession>
<dbReference type="EMBL" id="BSPK01000035">
    <property type="protein sequence ID" value="GLS64371.1"/>
    <property type="molecule type" value="Genomic_DNA"/>
</dbReference>
<reference evidence="3" key="1">
    <citation type="journal article" date="2014" name="Int. J. Syst. Evol. Microbiol.">
        <title>Complete genome of a new Firmicutes species belonging to the dominant human colonic microbiota ('Ruminococcus bicirculans') reveals two chromosomes and a selective capacity to utilize plant glucans.</title>
        <authorList>
            <consortium name="NISC Comparative Sequencing Program"/>
            <person name="Wegmann U."/>
            <person name="Louis P."/>
            <person name="Goesmann A."/>
            <person name="Henrissat B."/>
            <person name="Duncan S.H."/>
            <person name="Flint H.J."/>
        </authorList>
    </citation>
    <scope>NUCLEOTIDE SEQUENCE</scope>
    <source>
        <strain evidence="3">NBRC 107715</strain>
    </source>
</reference>
<evidence type="ECO:0000256" key="1">
    <source>
        <dbReference type="SAM" id="MobiDB-lite"/>
    </source>
</evidence>
<evidence type="ECO:0000313" key="4">
    <source>
        <dbReference type="Proteomes" id="UP000321960"/>
    </source>
</evidence>
<evidence type="ECO:0000313" key="2">
    <source>
        <dbReference type="EMBL" id="GEP06322.1"/>
    </source>
</evidence>
<evidence type="ECO:0000313" key="5">
    <source>
        <dbReference type="Proteomes" id="UP001156856"/>
    </source>
</evidence>
<dbReference type="OrthoDB" id="8009488at2"/>
<reference evidence="5" key="2">
    <citation type="journal article" date="2019" name="Int. J. Syst. Evol. Microbiol.">
        <title>The Global Catalogue of Microorganisms (GCM) 10K type strain sequencing project: providing services to taxonomists for standard genome sequencing and annotation.</title>
        <authorList>
            <consortium name="The Broad Institute Genomics Platform"/>
            <consortium name="The Broad Institute Genome Sequencing Center for Infectious Disease"/>
            <person name="Wu L."/>
            <person name="Ma J."/>
        </authorList>
    </citation>
    <scope>NUCLEOTIDE SEQUENCE [LARGE SCALE GENOMIC DNA]</scope>
    <source>
        <strain evidence="5">NBRC 107715</strain>
    </source>
</reference>
<proteinExistence type="predicted"/>
<gene>
    <name evidence="3" type="ORF">GCM10007888_27520</name>
    <name evidence="2" type="ORF">MOX02_43600</name>
</gene>
<evidence type="ECO:0000313" key="3">
    <source>
        <dbReference type="EMBL" id="GLS64371.1"/>
    </source>
</evidence>
<dbReference type="EMBL" id="BJZU01000099">
    <property type="protein sequence ID" value="GEP06322.1"/>
    <property type="molecule type" value="Genomic_DNA"/>
</dbReference>
<reference evidence="2 4" key="3">
    <citation type="submission" date="2019-07" db="EMBL/GenBank/DDBJ databases">
        <title>Whole genome shotgun sequence of Methylobacterium oxalidis NBRC 107715.</title>
        <authorList>
            <person name="Hosoyama A."/>
            <person name="Uohara A."/>
            <person name="Ohji S."/>
            <person name="Ichikawa N."/>
        </authorList>
    </citation>
    <scope>NUCLEOTIDE SEQUENCE [LARGE SCALE GENOMIC DNA]</scope>
    <source>
        <strain evidence="2 4">NBRC 107715</strain>
    </source>
</reference>
<protein>
    <submittedName>
        <fullName evidence="2">Uncharacterized protein</fullName>
    </submittedName>
</protein>